<organism evidence="9 10">
    <name type="scientific">Cellvibrio polysaccharolyticus</name>
    <dbReference type="NCBI Taxonomy" id="2082724"/>
    <lineage>
        <taxon>Bacteria</taxon>
        <taxon>Pseudomonadati</taxon>
        <taxon>Pseudomonadota</taxon>
        <taxon>Gammaproteobacteria</taxon>
        <taxon>Cellvibrionales</taxon>
        <taxon>Cellvibrionaceae</taxon>
        <taxon>Cellvibrio</taxon>
    </lineage>
</organism>
<evidence type="ECO:0000256" key="8">
    <source>
        <dbReference type="NCBIfam" id="TIGR00188"/>
    </source>
</evidence>
<evidence type="ECO:0000256" key="6">
    <source>
        <dbReference type="ARBA" id="ARBA00022884"/>
    </source>
</evidence>
<keyword evidence="6 7" id="KW-0694">RNA-binding</keyword>
<evidence type="ECO:0000256" key="1">
    <source>
        <dbReference type="ARBA" id="ARBA00002663"/>
    </source>
</evidence>
<dbReference type="AlphaFoldDB" id="A0A928UZ20"/>
<reference evidence="9" key="1">
    <citation type="submission" date="2018-07" db="EMBL/GenBank/DDBJ databases">
        <title>Genome assembly of strain Ka43.</title>
        <authorList>
            <person name="Kukolya J."/>
            <person name="Nagy I."/>
            <person name="Horvath B."/>
            <person name="Toth A."/>
        </authorList>
    </citation>
    <scope>NUCLEOTIDE SEQUENCE</scope>
    <source>
        <strain evidence="9">KB43</strain>
    </source>
</reference>
<dbReference type="RefSeq" id="WP_193906186.1">
    <property type="nucleotide sequence ID" value="NZ_PRDL01000001.1"/>
</dbReference>
<dbReference type="GO" id="GO:0042781">
    <property type="term" value="F:3'-tRNA processing endoribonuclease activity"/>
    <property type="evidence" value="ECO:0007669"/>
    <property type="project" value="TreeGrafter"/>
</dbReference>
<evidence type="ECO:0000313" key="10">
    <source>
        <dbReference type="Proteomes" id="UP000652567"/>
    </source>
</evidence>
<dbReference type="GO" id="GO:0004526">
    <property type="term" value="F:ribonuclease P activity"/>
    <property type="evidence" value="ECO:0007669"/>
    <property type="project" value="UniProtKB-UniRule"/>
</dbReference>
<dbReference type="PROSITE" id="PS00648">
    <property type="entry name" value="RIBONUCLEASE_P"/>
    <property type="match status" value="1"/>
</dbReference>
<dbReference type="GO" id="GO:0001682">
    <property type="term" value="P:tRNA 5'-leader removal"/>
    <property type="evidence" value="ECO:0007669"/>
    <property type="project" value="UniProtKB-UniRule"/>
</dbReference>
<keyword evidence="3 7" id="KW-0540">Nuclease</keyword>
<evidence type="ECO:0000256" key="5">
    <source>
        <dbReference type="ARBA" id="ARBA00022801"/>
    </source>
</evidence>
<dbReference type="InterPro" id="IPR014721">
    <property type="entry name" value="Ribsml_uS5_D2-typ_fold_subgr"/>
</dbReference>
<dbReference type="Proteomes" id="UP000652567">
    <property type="component" value="Unassembled WGS sequence"/>
</dbReference>
<evidence type="ECO:0000313" key="9">
    <source>
        <dbReference type="EMBL" id="MBE8715673.1"/>
    </source>
</evidence>
<dbReference type="EC" id="3.1.26.5" evidence="7 8"/>
<keyword evidence="10" id="KW-1185">Reference proteome</keyword>
<name>A0A928UZ20_9GAMM</name>
<comment type="function">
    <text evidence="1 7">RNaseP catalyzes the removal of the 5'-leader sequence from pre-tRNA to produce the mature 5'-terminus. It can also cleave other RNA substrates such as 4.5S RNA. The protein component plays an auxiliary but essential role in vivo by binding to the 5'-leader sequence and broadening the substrate specificity of the ribozyme.</text>
</comment>
<protein>
    <recommendedName>
        <fullName evidence="7 8">Ribonuclease P protein component</fullName>
        <shortName evidence="7">RNase P protein</shortName>
        <shortName evidence="7">RNaseP protein</shortName>
        <ecNumber evidence="7 8">3.1.26.5</ecNumber>
    </recommendedName>
    <alternativeName>
        <fullName evidence="7">Protein C5</fullName>
    </alternativeName>
</protein>
<comment type="catalytic activity">
    <reaction evidence="7">
        <text>Endonucleolytic cleavage of RNA, removing 5'-extranucleotides from tRNA precursor.</text>
        <dbReference type="EC" id="3.1.26.5"/>
    </reaction>
</comment>
<comment type="subunit">
    <text evidence="7">Consists of a catalytic RNA component (M1 or rnpB) and a protein subunit.</text>
</comment>
<comment type="caution">
    <text evidence="9">The sequence shown here is derived from an EMBL/GenBank/DDBJ whole genome shotgun (WGS) entry which is preliminary data.</text>
</comment>
<dbReference type="HAMAP" id="MF_00227">
    <property type="entry name" value="RNase_P"/>
    <property type="match status" value="1"/>
</dbReference>
<dbReference type="Gene3D" id="3.30.230.10">
    <property type="match status" value="1"/>
</dbReference>
<dbReference type="GO" id="GO:0000049">
    <property type="term" value="F:tRNA binding"/>
    <property type="evidence" value="ECO:0007669"/>
    <property type="project" value="UniProtKB-UniRule"/>
</dbReference>
<evidence type="ECO:0000256" key="3">
    <source>
        <dbReference type="ARBA" id="ARBA00022722"/>
    </source>
</evidence>
<accession>A0A928UZ20</accession>
<sequence length="131" mass="15059">MTKHAFPKSLRLLHSGDFQLVFANPPFRASHQHLLMLARPNGLPCARLGLVIAKKHVRHAVQRNRMKRLIRESFRHRQQSLRGLDVIVLARKGMDSLDNRQLRAQLEPQWQRVTRKYAQSLSSPAADNTPG</sequence>
<dbReference type="PANTHER" id="PTHR33992">
    <property type="entry name" value="RIBONUCLEASE P PROTEIN COMPONENT"/>
    <property type="match status" value="1"/>
</dbReference>
<gene>
    <name evidence="7" type="primary">rnpA</name>
    <name evidence="9" type="ORF">C4F51_00540</name>
</gene>
<keyword evidence="2 7" id="KW-0819">tRNA processing</keyword>
<keyword evidence="4 7" id="KW-0255">Endonuclease</keyword>
<evidence type="ECO:0000256" key="2">
    <source>
        <dbReference type="ARBA" id="ARBA00022694"/>
    </source>
</evidence>
<evidence type="ECO:0000256" key="7">
    <source>
        <dbReference type="HAMAP-Rule" id="MF_00227"/>
    </source>
</evidence>
<dbReference type="InterPro" id="IPR020568">
    <property type="entry name" value="Ribosomal_Su5_D2-typ_SF"/>
</dbReference>
<dbReference type="InterPro" id="IPR000100">
    <property type="entry name" value="RNase_P"/>
</dbReference>
<dbReference type="EMBL" id="PRDL01000001">
    <property type="protein sequence ID" value="MBE8715673.1"/>
    <property type="molecule type" value="Genomic_DNA"/>
</dbReference>
<keyword evidence="5 7" id="KW-0378">Hydrolase</keyword>
<comment type="similarity">
    <text evidence="7">Belongs to the RnpA family.</text>
</comment>
<dbReference type="InterPro" id="IPR020539">
    <property type="entry name" value="RNase_P_CS"/>
</dbReference>
<dbReference type="PANTHER" id="PTHR33992:SF1">
    <property type="entry name" value="RIBONUCLEASE P PROTEIN COMPONENT"/>
    <property type="match status" value="1"/>
</dbReference>
<dbReference type="Pfam" id="PF00825">
    <property type="entry name" value="Ribonuclease_P"/>
    <property type="match status" value="1"/>
</dbReference>
<proteinExistence type="inferred from homology"/>
<evidence type="ECO:0000256" key="4">
    <source>
        <dbReference type="ARBA" id="ARBA00022759"/>
    </source>
</evidence>
<dbReference type="SUPFAM" id="SSF54211">
    <property type="entry name" value="Ribosomal protein S5 domain 2-like"/>
    <property type="match status" value="1"/>
</dbReference>
<dbReference type="GO" id="GO:0030677">
    <property type="term" value="C:ribonuclease P complex"/>
    <property type="evidence" value="ECO:0007669"/>
    <property type="project" value="TreeGrafter"/>
</dbReference>
<dbReference type="NCBIfam" id="TIGR00188">
    <property type="entry name" value="rnpA"/>
    <property type="match status" value="1"/>
</dbReference>